<protein>
    <submittedName>
        <fullName evidence="3">Uncharacterized protein</fullName>
    </submittedName>
</protein>
<proteinExistence type="predicted"/>
<organism evidence="3 4">
    <name type="scientific">Colletotrichum abscissum</name>
    <dbReference type="NCBI Taxonomy" id="1671311"/>
    <lineage>
        <taxon>Eukaryota</taxon>
        <taxon>Fungi</taxon>
        <taxon>Dikarya</taxon>
        <taxon>Ascomycota</taxon>
        <taxon>Pezizomycotina</taxon>
        <taxon>Sordariomycetes</taxon>
        <taxon>Hypocreomycetidae</taxon>
        <taxon>Glomerellales</taxon>
        <taxon>Glomerellaceae</taxon>
        <taxon>Colletotrichum</taxon>
        <taxon>Colletotrichum acutatum species complex</taxon>
    </lineage>
</organism>
<feature type="region of interest" description="Disordered" evidence="1">
    <location>
        <begin position="27"/>
        <end position="96"/>
    </location>
</feature>
<feature type="chain" id="PRO_5040370881" evidence="2">
    <location>
        <begin position="23"/>
        <end position="305"/>
    </location>
</feature>
<dbReference type="Proteomes" id="UP001056436">
    <property type="component" value="Unassembled WGS sequence"/>
</dbReference>
<gene>
    <name evidence="3" type="ORF">CABS02_03780</name>
</gene>
<sequence>MKFSQSSRILGVALAVSSICLAMPQEISQGNQPSAPRVGEVPYEQSPYEETPYNETPHEDSGEEPSPYEQPDEKPSYGKPSYEQPHREKPSYGHTPYGRDPAISIIEWEVGSPALYAARSVDDPDTCPKGTGVYLLPSSIPYPHHIHSTSPSPLPFRIITLTRLIVSCNLPRNWNCCTRSMPCCGPGCCARGFDCVDAAIGVCCSRGKKLCGGMCVSGECCGVQGGCSRDEKCWMGKCYPKERGPPVSSGAGGVVPPVTGGAGPVRVGKKSGEGAERGRRDSMLGFVVLVAVWVVDEVWGGSLWG</sequence>
<reference evidence="3" key="1">
    <citation type="submission" date="2019-01" db="EMBL/GenBank/DDBJ databases">
        <title>Colletotrichum abscissum LGMF1257.</title>
        <authorList>
            <person name="Baroncelli R."/>
        </authorList>
    </citation>
    <scope>NUCLEOTIDE SEQUENCE</scope>
    <source>
        <strain evidence="3">Ca142</strain>
    </source>
</reference>
<dbReference type="EMBL" id="SDAQ01000014">
    <property type="protein sequence ID" value="KAI3556071.1"/>
    <property type="molecule type" value="Genomic_DNA"/>
</dbReference>
<evidence type="ECO:0000256" key="2">
    <source>
        <dbReference type="SAM" id="SignalP"/>
    </source>
</evidence>
<keyword evidence="4" id="KW-1185">Reference proteome</keyword>
<comment type="caution">
    <text evidence="3">The sequence shown here is derived from an EMBL/GenBank/DDBJ whole genome shotgun (WGS) entry which is preliminary data.</text>
</comment>
<dbReference type="OrthoDB" id="4849938at2759"/>
<accession>A0A9P9XMD0</accession>
<evidence type="ECO:0000313" key="3">
    <source>
        <dbReference type="EMBL" id="KAI3556071.1"/>
    </source>
</evidence>
<evidence type="ECO:0000313" key="4">
    <source>
        <dbReference type="Proteomes" id="UP001056436"/>
    </source>
</evidence>
<name>A0A9P9XMD0_9PEZI</name>
<feature type="signal peptide" evidence="2">
    <location>
        <begin position="1"/>
        <end position="22"/>
    </location>
</feature>
<dbReference type="AlphaFoldDB" id="A0A9P9XMD0"/>
<keyword evidence="2" id="KW-0732">Signal</keyword>
<evidence type="ECO:0000256" key="1">
    <source>
        <dbReference type="SAM" id="MobiDB-lite"/>
    </source>
</evidence>